<dbReference type="STRING" id="1548547.BA177_02120"/>
<dbReference type="RefSeq" id="WP_068612326.1">
    <property type="nucleotide sequence ID" value="NZ_CP016268.1"/>
</dbReference>
<organism evidence="9 10">
    <name type="scientific">Woeseia oceani</name>
    <dbReference type="NCBI Taxonomy" id="1548547"/>
    <lineage>
        <taxon>Bacteria</taxon>
        <taxon>Pseudomonadati</taxon>
        <taxon>Pseudomonadota</taxon>
        <taxon>Gammaproteobacteria</taxon>
        <taxon>Woeseiales</taxon>
        <taxon>Woeseiaceae</taxon>
        <taxon>Woeseia</taxon>
    </lineage>
</organism>
<keyword evidence="4" id="KW-0564">Palmitate</keyword>
<feature type="region of interest" description="Disordered" evidence="7">
    <location>
        <begin position="23"/>
        <end position="61"/>
    </location>
</feature>
<dbReference type="GO" id="GO:0009279">
    <property type="term" value="C:cell outer membrane"/>
    <property type="evidence" value="ECO:0007669"/>
    <property type="project" value="UniProtKB-SubCell"/>
</dbReference>
<dbReference type="EMBL" id="CP016268">
    <property type="protein sequence ID" value="ANO50175.1"/>
    <property type="molecule type" value="Genomic_DNA"/>
</dbReference>
<evidence type="ECO:0000256" key="7">
    <source>
        <dbReference type="SAM" id="MobiDB-lite"/>
    </source>
</evidence>
<feature type="compositionally biased region" description="Polar residues" evidence="7">
    <location>
        <begin position="34"/>
        <end position="47"/>
    </location>
</feature>
<keyword evidence="10" id="KW-1185">Reference proteome</keyword>
<sequence length="61" mass="6570">MKLTRTLASILLATLALSACGQKGPLYLPGDPNQVRSEVPTTNSSTAPDEDDQEEQDEQQP</sequence>
<protein>
    <recommendedName>
        <fullName evidence="11">Lipoprotein</fullName>
    </recommendedName>
</protein>
<keyword evidence="3" id="KW-0472">Membrane</keyword>
<dbReference type="Proteomes" id="UP000092695">
    <property type="component" value="Chromosome"/>
</dbReference>
<dbReference type="Pfam" id="PF13627">
    <property type="entry name" value="LptM_cons"/>
    <property type="match status" value="1"/>
</dbReference>
<keyword evidence="2 8" id="KW-0732">Signal</keyword>
<dbReference type="InterPro" id="IPR032831">
    <property type="entry name" value="LptM_cons"/>
</dbReference>
<keyword evidence="6" id="KW-0449">Lipoprotein</keyword>
<evidence type="ECO:0000256" key="6">
    <source>
        <dbReference type="ARBA" id="ARBA00023288"/>
    </source>
</evidence>
<evidence type="ECO:0000256" key="4">
    <source>
        <dbReference type="ARBA" id="ARBA00023139"/>
    </source>
</evidence>
<feature type="compositionally biased region" description="Acidic residues" evidence="7">
    <location>
        <begin position="48"/>
        <end position="61"/>
    </location>
</feature>
<evidence type="ECO:0000313" key="10">
    <source>
        <dbReference type="Proteomes" id="UP000092695"/>
    </source>
</evidence>
<keyword evidence="5" id="KW-0998">Cell outer membrane</keyword>
<reference evidence="9 10" key="1">
    <citation type="submission" date="2016-06" db="EMBL/GenBank/DDBJ databases">
        <title>Complete genome sequence of a deep-branching marine Gamma Proteobacterium Woeseia oceani type strain XK5.</title>
        <authorList>
            <person name="Mu D."/>
            <person name="Du Z."/>
        </authorList>
    </citation>
    <scope>NUCLEOTIDE SEQUENCE [LARGE SCALE GENOMIC DNA]</scope>
    <source>
        <strain evidence="9 10">XK5</strain>
    </source>
</reference>
<name>A0A193LCB4_9GAMM</name>
<feature type="chain" id="PRO_5008260034" description="Lipoprotein" evidence="8">
    <location>
        <begin position="19"/>
        <end position="61"/>
    </location>
</feature>
<evidence type="ECO:0000256" key="8">
    <source>
        <dbReference type="SAM" id="SignalP"/>
    </source>
</evidence>
<evidence type="ECO:0000256" key="5">
    <source>
        <dbReference type="ARBA" id="ARBA00023237"/>
    </source>
</evidence>
<evidence type="ECO:0000256" key="2">
    <source>
        <dbReference type="ARBA" id="ARBA00022729"/>
    </source>
</evidence>
<dbReference type="PROSITE" id="PS51257">
    <property type="entry name" value="PROKAR_LIPOPROTEIN"/>
    <property type="match status" value="1"/>
</dbReference>
<evidence type="ECO:0000256" key="3">
    <source>
        <dbReference type="ARBA" id="ARBA00023136"/>
    </source>
</evidence>
<gene>
    <name evidence="9" type="ORF">BA177_02120</name>
</gene>
<proteinExistence type="predicted"/>
<feature type="signal peptide" evidence="8">
    <location>
        <begin position="1"/>
        <end position="18"/>
    </location>
</feature>
<comment type="subcellular location">
    <subcellularLocation>
        <location evidence="1">Cell outer membrane</location>
        <topology evidence="1">Lipid-anchor</topology>
    </subcellularLocation>
</comment>
<dbReference type="NCBIfam" id="NF047847">
    <property type="entry name" value="SS_mature_LptM"/>
    <property type="match status" value="1"/>
</dbReference>
<dbReference type="AlphaFoldDB" id="A0A193LCB4"/>
<dbReference type="KEGG" id="woc:BA177_02120"/>
<evidence type="ECO:0000256" key="1">
    <source>
        <dbReference type="ARBA" id="ARBA00004459"/>
    </source>
</evidence>
<accession>A0A193LCB4</accession>
<evidence type="ECO:0000313" key="9">
    <source>
        <dbReference type="EMBL" id="ANO50175.1"/>
    </source>
</evidence>
<evidence type="ECO:0008006" key="11">
    <source>
        <dbReference type="Google" id="ProtNLM"/>
    </source>
</evidence>